<keyword evidence="3" id="KW-1185">Reference proteome</keyword>
<dbReference type="Proteomes" id="UP000239494">
    <property type="component" value="Unassembled WGS sequence"/>
</dbReference>
<proteinExistence type="predicted"/>
<protein>
    <submittedName>
        <fullName evidence="2">Uncharacterized protein</fullName>
    </submittedName>
</protein>
<dbReference type="AlphaFoldDB" id="A0A2T0SNZ0"/>
<feature type="region of interest" description="Disordered" evidence="1">
    <location>
        <begin position="250"/>
        <end position="270"/>
    </location>
</feature>
<evidence type="ECO:0000313" key="2">
    <source>
        <dbReference type="EMBL" id="PRY35083.1"/>
    </source>
</evidence>
<comment type="caution">
    <text evidence="2">The sequence shown here is derived from an EMBL/GenBank/DDBJ whole genome shotgun (WGS) entry which is preliminary data.</text>
</comment>
<feature type="region of interest" description="Disordered" evidence="1">
    <location>
        <begin position="1"/>
        <end position="53"/>
    </location>
</feature>
<organism evidence="2 3">
    <name type="scientific">Umezawaea tangerina</name>
    <dbReference type="NCBI Taxonomy" id="84725"/>
    <lineage>
        <taxon>Bacteria</taxon>
        <taxon>Bacillati</taxon>
        <taxon>Actinomycetota</taxon>
        <taxon>Actinomycetes</taxon>
        <taxon>Pseudonocardiales</taxon>
        <taxon>Pseudonocardiaceae</taxon>
        <taxon>Umezawaea</taxon>
    </lineage>
</organism>
<reference evidence="2 3" key="1">
    <citation type="submission" date="2018-03" db="EMBL/GenBank/DDBJ databases">
        <title>Genomic Encyclopedia of Archaeal and Bacterial Type Strains, Phase II (KMG-II): from individual species to whole genera.</title>
        <authorList>
            <person name="Goeker M."/>
        </authorList>
    </citation>
    <scope>NUCLEOTIDE SEQUENCE [LARGE SCALE GENOMIC DNA]</scope>
    <source>
        <strain evidence="2 3">DSM 44720</strain>
    </source>
</reference>
<evidence type="ECO:0000313" key="3">
    <source>
        <dbReference type="Proteomes" id="UP000239494"/>
    </source>
</evidence>
<gene>
    <name evidence="2" type="ORF">CLV43_1141</name>
</gene>
<name>A0A2T0SNZ0_9PSEU</name>
<feature type="non-terminal residue" evidence="2">
    <location>
        <position position="1"/>
    </location>
</feature>
<sequence>PASATPVDNPPRPQPTHRNPRSTAPNEALLGPVHESREGSASQPPASGDRVDAWVLGHSHPRGRLVIGNRRARSLSVRTGTLPLPVPARTTGQLAHDLTLPELVDWWRATQDILTDEAGPTSRGAVDVGARLDQADAGRRHAMGDGSTAHDHRDRIAGLPRPRRPGPPARGRGAGRAVYRGARAVLARRPGRWTSAARGRRGALRGRRPRGRDSAVAPLPTPLAATPAVTSFLVVFSFCRTSTGRSCPLQAPSRKVDHHRAMRRTGQGHG</sequence>
<feature type="region of interest" description="Disordered" evidence="1">
    <location>
        <begin position="140"/>
        <end position="176"/>
    </location>
</feature>
<feature type="region of interest" description="Disordered" evidence="1">
    <location>
        <begin position="194"/>
        <end position="219"/>
    </location>
</feature>
<evidence type="ECO:0000256" key="1">
    <source>
        <dbReference type="SAM" id="MobiDB-lite"/>
    </source>
</evidence>
<feature type="compositionally biased region" description="Basic and acidic residues" evidence="1">
    <location>
        <begin position="140"/>
        <end position="156"/>
    </location>
</feature>
<feature type="compositionally biased region" description="Basic residues" evidence="1">
    <location>
        <begin position="198"/>
        <end position="210"/>
    </location>
</feature>
<accession>A0A2T0SNZ0</accession>
<dbReference type="EMBL" id="PVTF01000014">
    <property type="protein sequence ID" value="PRY35083.1"/>
    <property type="molecule type" value="Genomic_DNA"/>
</dbReference>